<keyword evidence="3 6" id="KW-0812">Transmembrane</keyword>
<evidence type="ECO:0000256" key="2">
    <source>
        <dbReference type="ARBA" id="ARBA00022475"/>
    </source>
</evidence>
<sequence length="306" mass="32730">MWSFLKQTILDFSEDNCPRMAAALAYYTVFSLAPLLIIIIAICGFLWDPADIRGTVAREVQSVVGADGARQIDVMLDNATRSEGGVTASVLSAVMLLWGATGLVGQLQAALNETWEVRPDPEQGGIRNFVIKRVLSLAMILGVAFLLLVSLVLSSVLAAAGDTIAGRLPEGFSQPLLQTLYAVASTLVIAMLIAVMFKFLPDAHVRWRDVAVGALLTAVLFTVGKFAMGAYLGSKNMESTYGAAGSLALILVWVYYTAMIFLLGAEFTQVWAKRIGPGVKPADGAVKVVSKTVREPAEQKPSYLGV</sequence>
<dbReference type="EMBL" id="SIHJ01000001">
    <property type="protein sequence ID" value="TWT36736.1"/>
    <property type="molecule type" value="Genomic_DNA"/>
</dbReference>
<feature type="transmembrane region" description="Helical" evidence="6">
    <location>
        <begin position="244"/>
        <end position="265"/>
    </location>
</feature>
<keyword evidence="2" id="KW-1003">Cell membrane</keyword>
<dbReference type="RefSeq" id="WP_146563890.1">
    <property type="nucleotide sequence ID" value="NZ_SIHJ01000001.1"/>
</dbReference>
<keyword evidence="5 6" id="KW-0472">Membrane</keyword>
<feature type="transmembrane region" description="Helical" evidence="6">
    <location>
        <begin position="134"/>
        <end position="160"/>
    </location>
</feature>
<feature type="transmembrane region" description="Helical" evidence="6">
    <location>
        <begin position="212"/>
        <end position="232"/>
    </location>
</feature>
<dbReference type="PANTHER" id="PTHR30213">
    <property type="entry name" value="INNER MEMBRANE PROTEIN YHJD"/>
    <property type="match status" value="1"/>
</dbReference>
<proteinExistence type="predicted"/>
<feature type="transmembrane region" description="Helical" evidence="6">
    <location>
        <begin position="180"/>
        <end position="200"/>
    </location>
</feature>
<feature type="transmembrane region" description="Helical" evidence="6">
    <location>
        <begin position="20"/>
        <end position="47"/>
    </location>
</feature>
<evidence type="ECO:0000256" key="5">
    <source>
        <dbReference type="ARBA" id="ARBA00023136"/>
    </source>
</evidence>
<gene>
    <name evidence="7" type="ORF">KOR34_16760</name>
</gene>
<dbReference type="NCBIfam" id="TIGR00765">
    <property type="entry name" value="yihY_not_rbn"/>
    <property type="match status" value="1"/>
</dbReference>
<dbReference type="AlphaFoldDB" id="A0A5C5VDN9"/>
<dbReference type="Proteomes" id="UP000316714">
    <property type="component" value="Unassembled WGS sequence"/>
</dbReference>
<accession>A0A5C5VDN9</accession>
<dbReference type="Pfam" id="PF03631">
    <property type="entry name" value="Virul_fac_BrkB"/>
    <property type="match status" value="1"/>
</dbReference>
<evidence type="ECO:0000256" key="4">
    <source>
        <dbReference type="ARBA" id="ARBA00022989"/>
    </source>
</evidence>
<evidence type="ECO:0000256" key="1">
    <source>
        <dbReference type="ARBA" id="ARBA00004651"/>
    </source>
</evidence>
<keyword evidence="8" id="KW-1185">Reference proteome</keyword>
<dbReference type="PANTHER" id="PTHR30213:SF1">
    <property type="entry name" value="INNER MEMBRANE PROTEIN YHJD"/>
    <property type="match status" value="1"/>
</dbReference>
<dbReference type="InterPro" id="IPR017039">
    <property type="entry name" value="Virul_fac_BrkB"/>
</dbReference>
<dbReference type="PIRSF" id="PIRSF035875">
    <property type="entry name" value="RNase_BN"/>
    <property type="match status" value="1"/>
</dbReference>
<reference evidence="7 8" key="1">
    <citation type="submission" date="2019-02" db="EMBL/GenBank/DDBJ databases">
        <title>Deep-cultivation of Planctomycetes and their phenomic and genomic characterization uncovers novel biology.</title>
        <authorList>
            <person name="Wiegand S."/>
            <person name="Jogler M."/>
            <person name="Boedeker C."/>
            <person name="Pinto D."/>
            <person name="Vollmers J."/>
            <person name="Rivas-Marin E."/>
            <person name="Kohn T."/>
            <person name="Peeters S.H."/>
            <person name="Heuer A."/>
            <person name="Rast P."/>
            <person name="Oberbeckmann S."/>
            <person name="Bunk B."/>
            <person name="Jeske O."/>
            <person name="Meyerdierks A."/>
            <person name="Storesund J.E."/>
            <person name="Kallscheuer N."/>
            <person name="Luecker S."/>
            <person name="Lage O.M."/>
            <person name="Pohl T."/>
            <person name="Merkel B.J."/>
            <person name="Hornburger P."/>
            <person name="Mueller R.-W."/>
            <person name="Bruemmer F."/>
            <person name="Labrenz M."/>
            <person name="Spormann A.M."/>
            <person name="Op Den Camp H."/>
            <person name="Overmann J."/>
            <person name="Amann R."/>
            <person name="Jetten M.S.M."/>
            <person name="Mascher T."/>
            <person name="Medema M.H."/>
            <person name="Devos D.P."/>
            <person name="Kaster A.-K."/>
            <person name="Ovreas L."/>
            <person name="Rohde M."/>
            <person name="Galperin M.Y."/>
            <person name="Jogler C."/>
        </authorList>
    </citation>
    <scope>NUCLEOTIDE SEQUENCE [LARGE SCALE GENOMIC DNA]</scope>
    <source>
        <strain evidence="7 8">KOR34</strain>
    </source>
</reference>
<organism evidence="7 8">
    <name type="scientific">Posidoniimonas corsicana</name>
    <dbReference type="NCBI Taxonomy" id="1938618"/>
    <lineage>
        <taxon>Bacteria</taxon>
        <taxon>Pseudomonadati</taxon>
        <taxon>Planctomycetota</taxon>
        <taxon>Planctomycetia</taxon>
        <taxon>Pirellulales</taxon>
        <taxon>Lacipirellulaceae</taxon>
        <taxon>Posidoniimonas</taxon>
    </lineage>
</organism>
<keyword evidence="4 6" id="KW-1133">Transmembrane helix</keyword>
<comment type="caution">
    <text evidence="7">The sequence shown here is derived from an EMBL/GenBank/DDBJ whole genome shotgun (WGS) entry which is preliminary data.</text>
</comment>
<name>A0A5C5VDN9_9BACT</name>
<evidence type="ECO:0000256" key="6">
    <source>
        <dbReference type="SAM" id="Phobius"/>
    </source>
</evidence>
<dbReference type="GO" id="GO:0005886">
    <property type="term" value="C:plasma membrane"/>
    <property type="evidence" value="ECO:0007669"/>
    <property type="project" value="UniProtKB-SubCell"/>
</dbReference>
<evidence type="ECO:0000313" key="7">
    <source>
        <dbReference type="EMBL" id="TWT36736.1"/>
    </source>
</evidence>
<evidence type="ECO:0000256" key="3">
    <source>
        <dbReference type="ARBA" id="ARBA00022692"/>
    </source>
</evidence>
<comment type="subcellular location">
    <subcellularLocation>
        <location evidence="1">Cell membrane</location>
        <topology evidence="1">Multi-pass membrane protein</topology>
    </subcellularLocation>
</comment>
<dbReference type="OrthoDB" id="9797028at2"/>
<evidence type="ECO:0000313" key="8">
    <source>
        <dbReference type="Proteomes" id="UP000316714"/>
    </source>
</evidence>
<protein>
    <submittedName>
        <fullName evidence="7">Uncharacterized protein</fullName>
    </submittedName>
</protein>